<accession>A0A6N2XKY6</accession>
<reference evidence="2" key="2">
    <citation type="submission" date="2019-11" db="EMBL/GenBank/DDBJ databases">
        <authorList>
            <person name="Feng L."/>
        </authorList>
    </citation>
    <scope>NUCLEOTIDE SEQUENCE</scope>
    <source>
        <strain evidence="2">BfaecisLFYP10</strain>
    </source>
</reference>
<dbReference type="EMBL" id="CACRSZ010000099">
    <property type="protein sequence ID" value="VYT54406.1"/>
    <property type="molecule type" value="Genomic_DNA"/>
</dbReference>
<accession>A0A174L1W0</accession>
<evidence type="ECO:0000313" key="2">
    <source>
        <dbReference type="EMBL" id="VYT54406.1"/>
    </source>
</evidence>
<dbReference type="EMBL" id="CZAE01000008">
    <property type="protein sequence ID" value="CUP16128.1"/>
    <property type="molecule type" value="Genomic_DNA"/>
</dbReference>
<protein>
    <submittedName>
        <fullName evidence="1">Uncharacterized protein</fullName>
    </submittedName>
</protein>
<sequence length="56" mass="6598">MYLCFGIVDNALLSICKPDFVHRVVDRKLMPSEEIRKMEALKEDDNPVILKCYLKR</sequence>
<dbReference type="AlphaFoldDB" id="A0A174L1W0"/>
<proteinExistence type="predicted"/>
<evidence type="ECO:0000313" key="3">
    <source>
        <dbReference type="Proteomes" id="UP000095606"/>
    </source>
</evidence>
<evidence type="ECO:0000313" key="1">
    <source>
        <dbReference type="EMBL" id="CUP16128.1"/>
    </source>
</evidence>
<dbReference type="Proteomes" id="UP000095606">
    <property type="component" value="Unassembled WGS sequence"/>
</dbReference>
<name>A0A174L1W0_9BACE</name>
<gene>
    <name evidence="2" type="ORF">BFLFYP10_04737</name>
    <name evidence="1" type="ORF">ERS852461_01978</name>
</gene>
<organism evidence="1 3">
    <name type="scientific">Bacteroides faecis</name>
    <dbReference type="NCBI Taxonomy" id="674529"/>
    <lineage>
        <taxon>Bacteria</taxon>
        <taxon>Pseudomonadati</taxon>
        <taxon>Bacteroidota</taxon>
        <taxon>Bacteroidia</taxon>
        <taxon>Bacteroidales</taxon>
        <taxon>Bacteroidaceae</taxon>
        <taxon>Bacteroides</taxon>
    </lineage>
</organism>
<reference evidence="1 3" key="1">
    <citation type="submission" date="2015-09" db="EMBL/GenBank/DDBJ databases">
        <authorList>
            <consortium name="Pathogen Informatics"/>
        </authorList>
    </citation>
    <scope>NUCLEOTIDE SEQUENCE [LARGE SCALE GENOMIC DNA]</scope>
    <source>
        <strain evidence="1 3">2789STDY5834846</strain>
    </source>
</reference>